<proteinExistence type="predicted"/>
<reference evidence="1 2" key="1">
    <citation type="journal article" date="2020" name="Nature">
        <title>Six reference-quality genomes reveal evolution of bat adaptations.</title>
        <authorList>
            <person name="Jebb D."/>
            <person name="Huang Z."/>
            <person name="Pippel M."/>
            <person name="Hughes G.M."/>
            <person name="Lavrichenko K."/>
            <person name="Devanna P."/>
            <person name="Winkler S."/>
            <person name="Jermiin L.S."/>
            <person name="Skirmuntt E.C."/>
            <person name="Katzourakis A."/>
            <person name="Burkitt-Gray L."/>
            <person name="Ray D.A."/>
            <person name="Sullivan K.A.M."/>
            <person name="Roscito J.G."/>
            <person name="Kirilenko B.M."/>
            <person name="Davalos L.M."/>
            <person name="Corthals A.P."/>
            <person name="Power M.L."/>
            <person name="Jones G."/>
            <person name="Ransome R.D."/>
            <person name="Dechmann D.K.N."/>
            <person name="Locatelli A.G."/>
            <person name="Puechmaille S.J."/>
            <person name="Fedrigo O."/>
            <person name="Jarvis E.D."/>
            <person name="Hiller M."/>
            <person name="Vernes S.C."/>
            <person name="Myers E.W."/>
            <person name="Teeling E.C."/>
        </authorList>
    </citation>
    <scope>NUCLEOTIDE SEQUENCE [LARGE SCALE GENOMIC DNA]</scope>
    <source>
        <strain evidence="1">Bat1K_MPI-CBG_1</strain>
    </source>
</reference>
<evidence type="ECO:0000313" key="1">
    <source>
        <dbReference type="EMBL" id="KAF6104066.1"/>
    </source>
</evidence>
<comment type="caution">
    <text evidence="1">The sequence shown here is derived from an EMBL/GenBank/DDBJ whole genome shotgun (WGS) entry which is preliminary data.</text>
</comment>
<dbReference type="AlphaFoldDB" id="A0A834E503"/>
<dbReference type="EMBL" id="JABVXQ010000006">
    <property type="protein sequence ID" value="KAF6104066.1"/>
    <property type="molecule type" value="Genomic_DNA"/>
</dbReference>
<gene>
    <name evidence="1" type="ORF">HJG60_011115</name>
</gene>
<protein>
    <submittedName>
        <fullName evidence="1">Uncharacterized protein</fullName>
    </submittedName>
</protein>
<name>A0A834E503_9CHIR</name>
<sequence length="152" mass="16336">MYCYILNDHKLSALKRHPWVSGFGRSTVQAAQWVLCFLPHGATAQVSVGLGPPLETGGGSASKLIQVVSTMVKVALSTLLSCWCWSGTTVSTQRRSHVLDCGPSISAVEHPLYIESLSGSYLPHFLLCYCLRQPSVSAGLLALSEAHLVNLP</sequence>
<dbReference type="Proteomes" id="UP000664940">
    <property type="component" value="Unassembled WGS sequence"/>
</dbReference>
<accession>A0A834E503</accession>
<evidence type="ECO:0000313" key="2">
    <source>
        <dbReference type="Proteomes" id="UP000664940"/>
    </source>
</evidence>
<organism evidence="1 2">
    <name type="scientific">Phyllostomus discolor</name>
    <name type="common">pale spear-nosed bat</name>
    <dbReference type="NCBI Taxonomy" id="89673"/>
    <lineage>
        <taxon>Eukaryota</taxon>
        <taxon>Metazoa</taxon>
        <taxon>Chordata</taxon>
        <taxon>Craniata</taxon>
        <taxon>Vertebrata</taxon>
        <taxon>Euteleostomi</taxon>
        <taxon>Mammalia</taxon>
        <taxon>Eutheria</taxon>
        <taxon>Laurasiatheria</taxon>
        <taxon>Chiroptera</taxon>
        <taxon>Yangochiroptera</taxon>
        <taxon>Phyllostomidae</taxon>
        <taxon>Phyllostominae</taxon>
        <taxon>Phyllostomus</taxon>
    </lineage>
</organism>